<name>A0ABW8URH6_9RHOB</name>
<organism evidence="2 3">
    <name type="scientific">Tateyamaria armeniaca</name>
    <dbReference type="NCBI Taxonomy" id="2518930"/>
    <lineage>
        <taxon>Bacteria</taxon>
        <taxon>Pseudomonadati</taxon>
        <taxon>Pseudomonadota</taxon>
        <taxon>Alphaproteobacteria</taxon>
        <taxon>Rhodobacterales</taxon>
        <taxon>Roseobacteraceae</taxon>
        <taxon>Tateyamaria</taxon>
    </lineage>
</organism>
<evidence type="ECO:0000256" key="1">
    <source>
        <dbReference type="SAM" id="SignalP"/>
    </source>
</evidence>
<feature type="signal peptide" evidence="1">
    <location>
        <begin position="1"/>
        <end position="18"/>
    </location>
</feature>
<comment type="caution">
    <text evidence="2">The sequence shown here is derived from an EMBL/GenBank/DDBJ whole genome shotgun (WGS) entry which is preliminary data.</text>
</comment>
<proteinExistence type="predicted"/>
<keyword evidence="1" id="KW-0732">Signal</keyword>
<accession>A0ABW8URH6</accession>
<protein>
    <submittedName>
        <fullName evidence="2">Murein hydrolase activator EnvC</fullName>
    </submittedName>
</protein>
<gene>
    <name evidence="2" type="ORF">ACERZ8_06490</name>
</gene>
<evidence type="ECO:0000313" key="3">
    <source>
        <dbReference type="Proteomes" id="UP001627408"/>
    </source>
</evidence>
<dbReference type="EMBL" id="JBHDIY010000002">
    <property type="protein sequence ID" value="MFL4469532.1"/>
    <property type="molecule type" value="Genomic_DNA"/>
</dbReference>
<dbReference type="Proteomes" id="UP001627408">
    <property type="component" value="Unassembled WGS sequence"/>
</dbReference>
<dbReference type="RefSeq" id="WP_407591382.1">
    <property type="nucleotide sequence ID" value="NZ_JBHDIY010000002.1"/>
</dbReference>
<feature type="chain" id="PRO_5046835169" evidence="1">
    <location>
        <begin position="19"/>
        <end position="377"/>
    </location>
</feature>
<dbReference type="GO" id="GO:0016787">
    <property type="term" value="F:hydrolase activity"/>
    <property type="evidence" value="ECO:0007669"/>
    <property type="project" value="UniProtKB-KW"/>
</dbReference>
<keyword evidence="3" id="KW-1185">Reference proteome</keyword>
<sequence>MRRLVVLAVCLLAAPVSAQDEAGDLARAAGKLLETASVQLDEATSARDRVRALTQTVQAYEAGLSAMRAGLRRAAIREAQLRGQLESRDAEIAQLLAVLQTLTPGQAPTAFLHPDGPNGTARAGMLLAELTPALNQRAERLRRDLSDVEGLRLLQQQAAEQLQLGLSDVQSARAALNQAMANRTDLPQRFTQDPVRTAILIDSSETLDAFSSGLTEIAADDVGWSPPDIDDQIGSLPLPVRGLVLRSAGEPDAAGVTRPGILLATRPGALVTAPTAATLRYVGPLLDFGSVTILEPRPGTLIVLAGMGVSYGEAGQIIAAGTPLGLMSGLPGQDGADALSTRGEGGGADRSETLYIEVRQDDVPLDPQTWFSIDKDG</sequence>
<dbReference type="Gene3D" id="2.70.70.10">
    <property type="entry name" value="Glucose Permease (Domain IIA)"/>
    <property type="match status" value="1"/>
</dbReference>
<dbReference type="InterPro" id="IPR011055">
    <property type="entry name" value="Dup_hybrid_motif"/>
</dbReference>
<reference evidence="2 3" key="1">
    <citation type="submission" date="2024-08" db="EMBL/GenBank/DDBJ databases">
        <title>Tateyamaria sp. nov., isolated from marine algae.</title>
        <authorList>
            <person name="Choi B.J."/>
            <person name="Kim J.M."/>
            <person name="Lee J.K."/>
            <person name="Choi D.G."/>
            <person name="Bayburt H."/>
            <person name="Baek J.H."/>
            <person name="Han D.M."/>
            <person name="Jeon C.O."/>
        </authorList>
    </citation>
    <scope>NUCLEOTIDE SEQUENCE [LARGE SCALE GENOMIC DNA]</scope>
    <source>
        <strain evidence="2 3">KMU-156</strain>
    </source>
</reference>
<keyword evidence="2" id="KW-0378">Hydrolase</keyword>
<evidence type="ECO:0000313" key="2">
    <source>
        <dbReference type="EMBL" id="MFL4469532.1"/>
    </source>
</evidence>